<protein>
    <recommendedName>
        <fullName evidence="3">SRS domain-containing protein</fullName>
    </recommendedName>
</protein>
<dbReference type="KEGG" id="bbes:BESB_079250"/>
<dbReference type="EMBL" id="NWUJ01000008">
    <property type="protein sequence ID" value="PFH33709.1"/>
    <property type="molecule type" value="Genomic_DNA"/>
</dbReference>
<dbReference type="VEuPathDB" id="ToxoDB:BESB_079250"/>
<dbReference type="SUPFAM" id="SSF74877">
    <property type="entry name" value="Major surface antigen p30, SAG1"/>
    <property type="match status" value="2"/>
</dbReference>
<name>A0A2A9M6X9_BESBE</name>
<sequence>MMLSAFFFALTLHLWPALFVLGAGNSNTCSEVNTAIAVTVDPQTKGTTFMCGKAVSHIWPAGDTEVATYFGGDDLKAPVKLAETFGEGSRLSVQKSEEGRDSGSPVTATLKLERLPETQQSIYFACGAKDYAAGQASGRRLTADDEATEETEANRALRGKEPFRKDEVNKREESALRGEHASSSPAAVPVAGSPPGPHSVPIAAEGSLGHTGDLGGKAGNQSLREGGVVIGEDSALGKPDIQGTDEEKRKDATEHNSEQTQPLMGPLVPQPPPPHEANPGDSVPGKRTVNLKNTTCLVAVTVPAEASASTCTASKKNMELDINSQTMDVNFQCGSTVPSLSPANTAETVYDESCKKEVSLGKVLPSAKLEHVDSGYKFSVERLPPTLTTLCYKCSPKSPNTVKEVEVPECTVKINVVGGESSTAAGGSLRLATFFVCLSIAGMLYLF</sequence>
<feature type="signal peptide" evidence="2">
    <location>
        <begin position="1"/>
        <end position="22"/>
    </location>
</feature>
<keyword evidence="2" id="KW-0732">Signal</keyword>
<feature type="domain" description="SRS" evidence="3">
    <location>
        <begin position="310"/>
        <end position="416"/>
    </location>
</feature>
<accession>A0A2A9M6X9</accession>
<dbReference type="InterPro" id="IPR007226">
    <property type="entry name" value="SRS_dom"/>
</dbReference>
<proteinExistence type="predicted"/>
<dbReference type="Gene3D" id="2.60.40.1320">
    <property type="entry name" value="SRS domain"/>
    <property type="match status" value="2"/>
</dbReference>
<dbReference type="Proteomes" id="UP000224006">
    <property type="component" value="Chromosome VII"/>
</dbReference>
<evidence type="ECO:0000313" key="4">
    <source>
        <dbReference type="EMBL" id="PFH33709.1"/>
    </source>
</evidence>
<feature type="region of interest" description="Disordered" evidence="1">
    <location>
        <begin position="139"/>
        <end position="288"/>
    </location>
</feature>
<dbReference type="AlphaFoldDB" id="A0A2A9M6X9"/>
<dbReference type="OrthoDB" id="333652at2759"/>
<evidence type="ECO:0000259" key="3">
    <source>
        <dbReference type="Pfam" id="PF04092"/>
    </source>
</evidence>
<evidence type="ECO:0000256" key="2">
    <source>
        <dbReference type="SAM" id="SignalP"/>
    </source>
</evidence>
<evidence type="ECO:0000313" key="5">
    <source>
        <dbReference type="Proteomes" id="UP000224006"/>
    </source>
</evidence>
<gene>
    <name evidence="4" type="ORF">BESB_079250</name>
</gene>
<dbReference type="GO" id="GO:0016020">
    <property type="term" value="C:membrane"/>
    <property type="evidence" value="ECO:0007669"/>
    <property type="project" value="InterPro"/>
</dbReference>
<keyword evidence="5" id="KW-1185">Reference proteome</keyword>
<feature type="domain" description="SRS" evidence="3">
    <location>
        <begin position="28"/>
        <end position="134"/>
    </location>
</feature>
<dbReference type="GeneID" id="40312852"/>
<dbReference type="InterPro" id="IPR036755">
    <property type="entry name" value="SRS_dom_sf"/>
</dbReference>
<dbReference type="RefSeq" id="XP_029217718.1">
    <property type="nucleotide sequence ID" value="XM_029366287.1"/>
</dbReference>
<comment type="caution">
    <text evidence="4">The sequence shown here is derived from an EMBL/GenBank/DDBJ whole genome shotgun (WGS) entry which is preliminary data.</text>
</comment>
<feature type="compositionally biased region" description="Basic and acidic residues" evidence="1">
    <location>
        <begin position="245"/>
        <end position="257"/>
    </location>
</feature>
<reference evidence="4 5" key="1">
    <citation type="submission" date="2017-09" db="EMBL/GenBank/DDBJ databases">
        <title>Genome sequencing of Besnoitia besnoiti strain Bb-Ger1.</title>
        <authorList>
            <person name="Schares G."/>
            <person name="Venepally P."/>
            <person name="Lorenzi H.A."/>
        </authorList>
    </citation>
    <scope>NUCLEOTIDE SEQUENCE [LARGE SCALE GENOMIC DNA]</scope>
    <source>
        <strain evidence="4 5">Bb-Ger1</strain>
    </source>
</reference>
<feature type="chain" id="PRO_5012202594" description="SRS domain-containing protein" evidence="2">
    <location>
        <begin position="23"/>
        <end position="447"/>
    </location>
</feature>
<evidence type="ECO:0000256" key="1">
    <source>
        <dbReference type="SAM" id="MobiDB-lite"/>
    </source>
</evidence>
<dbReference type="Pfam" id="PF04092">
    <property type="entry name" value="SAG"/>
    <property type="match status" value="2"/>
</dbReference>
<feature type="compositionally biased region" description="Basic and acidic residues" evidence="1">
    <location>
        <begin position="152"/>
        <end position="180"/>
    </location>
</feature>
<feature type="compositionally biased region" description="Low complexity" evidence="1">
    <location>
        <begin position="181"/>
        <end position="191"/>
    </location>
</feature>
<organism evidence="4 5">
    <name type="scientific">Besnoitia besnoiti</name>
    <name type="common">Apicomplexan protozoan</name>
    <dbReference type="NCBI Taxonomy" id="94643"/>
    <lineage>
        <taxon>Eukaryota</taxon>
        <taxon>Sar</taxon>
        <taxon>Alveolata</taxon>
        <taxon>Apicomplexa</taxon>
        <taxon>Conoidasida</taxon>
        <taxon>Coccidia</taxon>
        <taxon>Eucoccidiorida</taxon>
        <taxon>Eimeriorina</taxon>
        <taxon>Sarcocystidae</taxon>
        <taxon>Besnoitia</taxon>
    </lineage>
</organism>